<dbReference type="AlphaFoldDB" id="C5J622"/>
<evidence type="ECO:0000313" key="4">
    <source>
        <dbReference type="EMBL" id="CAT04914.1"/>
    </source>
</evidence>
<dbReference type="GO" id="GO:0032259">
    <property type="term" value="P:methylation"/>
    <property type="evidence" value="ECO:0007669"/>
    <property type="project" value="UniProtKB-KW"/>
</dbReference>
<dbReference type="InterPro" id="IPR002941">
    <property type="entry name" value="DNA_methylase_N4/N6"/>
</dbReference>
<keyword evidence="2" id="KW-0808">Transferase</keyword>
<dbReference type="EMBL" id="FM864216">
    <property type="protein sequence ID" value="CAT04914.1"/>
    <property type="molecule type" value="Genomic_DNA"/>
</dbReference>
<proteinExistence type="predicted"/>
<dbReference type="KEGG" id="mco:MCJ_002230"/>
<protein>
    <submittedName>
        <fullName evidence="4">Type III restriction-modification sys</fullName>
    </submittedName>
</protein>
<sequence>MARSLLKDDGVIFVSIDDNEQAYLKVLMDEIFGEENFVANLVWQKKNTGGGSDKSKIEVETEFVICYSKNNQAIWNSHPINKERYIFEDEYINERGKYYLIDLDHVSSSSSFQYSVSLDYEIQAPDGSMFKNYRNIINPMSYRYTLGKDLFDFSFNNGFIEIQQKKAKDGTKYWKAYRKVYEKVTIKREKPYQIIPRVKGKNFSNLISDVKITTSNGKRNLISIIQNKDFAFPKPVKLIKYIINLISNKNARILDFFAGSGTTAHAVLELNREDGGNRSFTIVTNDENGIGTNICYERIYRINNGMGTKGESFNWAQKNQPFKANLNVFKTQYFDTSIISKQNDLIKKTYLELLKDFNIKDINENNINQQSILVSLTALKPVKKGE</sequence>
<keyword evidence="1" id="KW-0489">Methyltransferase</keyword>
<dbReference type="InterPro" id="IPR029063">
    <property type="entry name" value="SAM-dependent_MTases_sf"/>
</dbReference>
<dbReference type="eggNOG" id="COG2189">
    <property type="taxonomic scope" value="Bacteria"/>
</dbReference>
<organism evidence="4 5">
    <name type="scientific">Mesomycoplasma conjunctivae (strain ATCC 25834 / NCTC 10147 / HRC/581)</name>
    <name type="common">Mycoplasma conjunctivae</name>
    <dbReference type="NCBI Taxonomy" id="572263"/>
    <lineage>
        <taxon>Bacteria</taxon>
        <taxon>Bacillati</taxon>
        <taxon>Mycoplasmatota</taxon>
        <taxon>Mycoplasmoidales</taxon>
        <taxon>Metamycoplasmataceae</taxon>
        <taxon>Mesomycoplasma</taxon>
    </lineage>
</organism>
<evidence type="ECO:0000256" key="2">
    <source>
        <dbReference type="ARBA" id="ARBA00022679"/>
    </source>
</evidence>
<feature type="domain" description="DNA methylase N-4/N-6" evidence="3">
    <location>
        <begin position="2"/>
        <end position="294"/>
    </location>
</feature>
<dbReference type="Proteomes" id="UP000001491">
    <property type="component" value="Chromosome"/>
</dbReference>
<dbReference type="Gene3D" id="3.40.50.150">
    <property type="entry name" value="Vaccinia Virus protein VP39"/>
    <property type="match status" value="1"/>
</dbReference>
<evidence type="ECO:0000259" key="3">
    <source>
        <dbReference type="Pfam" id="PF01555"/>
    </source>
</evidence>
<evidence type="ECO:0000313" key="5">
    <source>
        <dbReference type="Proteomes" id="UP000001491"/>
    </source>
</evidence>
<dbReference type="Pfam" id="PF01555">
    <property type="entry name" value="N6_N4_Mtase"/>
    <property type="match status" value="1"/>
</dbReference>
<accession>C5J622</accession>
<dbReference type="GO" id="GO:0008170">
    <property type="term" value="F:N-methyltransferase activity"/>
    <property type="evidence" value="ECO:0007669"/>
    <property type="project" value="InterPro"/>
</dbReference>
<reference evidence="5" key="1">
    <citation type="journal article" date="2009" name="BMC Bioinformatics">
        <title>The Mycoplasma conjunctivae genome sequencing, annotation and analysis.</title>
        <authorList>
            <person name="Calderon-Copete S.P."/>
            <person name="Wigger G."/>
            <person name="Wunderlin C."/>
            <person name="Schmidheini T."/>
            <person name="Frey J."/>
            <person name="Quail M.A."/>
            <person name="Falquet L."/>
        </authorList>
    </citation>
    <scope>NUCLEOTIDE SEQUENCE [LARGE SCALE GENOMIC DNA]</scope>
    <source>
        <strain evidence="5">ATCC 25834 / NCTC 10147 / HRC/581</strain>
    </source>
</reference>
<gene>
    <name evidence="4" type="ordered locus">MCJ_002230</name>
</gene>
<dbReference type="GO" id="GO:0003677">
    <property type="term" value="F:DNA binding"/>
    <property type="evidence" value="ECO:0007669"/>
    <property type="project" value="InterPro"/>
</dbReference>
<evidence type="ECO:0000256" key="1">
    <source>
        <dbReference type="ARBA" id="ARBA00022603"/>
    </source>
</evidence>
<keyword evidence="5" id="KW-1185">Reference proteome</keyword>
<name>C5J622_MESCH</name>
<dbReference type="HOGENOM" id="CLU_690419_0_0_14"/>
<dbReference type="SUPFAM" id="SSF53335">
    <property type="entry name" value="S-adenosyl-L-methionine-dependent methyltransferases"/>
    <property type="match status" value="1"/>
</dbReference>